<feature type="compositionally biased region" description="Basic and acidic residues" evidence="2">
    <location>
        <begin position="136"/>
        <end position="149"/>
    </location>
</feature>
<proteinExistence type="predicted"/>
<evidence type="ECO:0000256" key="1">
    <source>
        <dbReference type="SAM" id="Coils"/>
    </source>
</evidence>
<evidence type="ECO:0000313" key="4">
    <source>
        <dbReference type="Proteomes" id="UP000585474"/>
    </source>
</evidence>
<evidence type="ECO:0000313" key="3">
    <source>
        <dbReference type="EMBL" id="GFY90892.1"/>
    </source>
</evidence>
<feature type="region of interest" description="Disordered" evidence="2">
    <location>
        <begin position="102"/>
        <end position="149"/>
    </location>
</feature>
<feature type="region of interest" description="Disordered" evidence="2">
    <location>
        <begin position="1"/>
        <end position="36"/>
    </location>
</feature>
<keyword evidence="4" id="KW-1185">Reference proteome</keyword>
<dbReference type="Proteomes" id="UP000585474">
    <property type="component" value="Unassembled WGS sequence"/>
</dbReference>
<organism evidence="3 4">
    <name type="scientific">Actinidia rufa</name>
    <dbReference type="NCBI Taxonomy" id="165716"/>
    <lineage>
        <taxon>Eukaryota</taxon>
        <taxon>Viridiplantae</taxon>
        <taxon>Streptophyta</taxon>
        <taxon>Embryophyta</taxon>
        <taxon>Tracheophyta</taxon>
        <taxon>Spermatophyta</taxon>
        <taxon>Magnoliopsida</taxon>
        <taxon>eudicotyledons</taxon>
        <taxon>Gunneridae</taxon>
        <taxon>Pentapetalae</taxon>
        <taxon>asterids</taxon>
        <taxon>Ericales</taxon>
        <taxon>Actinidiaceae</taxon>
        <taxon>Actinidia</taxon>
    </lineage>
</organism>
<gene>
    <name evidence="3" type="ORF">Acr_07g0010880</name>
</gene>
<comment type="caution">
    <text evidence="3">The sequence shown here is derived from an EMBL/GenBank/DDBJ whole genome shotgun (WGS) entry which is preliminary data.</text>
</comment>
<sequence length="232" mass="25322">MMDKVNQLPSSPLEDSPPRNDTFDHEEDPKMAIRQDPKRGRDYIVYSLGRGKCCNKLPILTDVEDRRLKRVFKKLGLGGYFKVPVVFSSKMFEKCFALNRKGMASNSGDNSEDNSVEEATNARTDKDILPSGAKSKGKEDLPPPAEKKAKMLMTSSAPAIKGAKPAMAPRVGTSANPGTALGPDASMLGNPFVAENILVGRKASKELKEKIDAMARLEEEVAELKKNEALAK</sequence>
<reference evidence="3 4" key="1">
    <citation type="submission" date="2019-07" db="EMBL/GenBank/DDBJ databases">
        <title>De Novo Assembly of kiwifruit Actinidia rufa.</title>
        <authorList>
            <person name="Sugita-Konishi S."/>
            <person name="Sato K."/>
            <person name="Mori E."/>
            <person name="Abe Y."/>
            <person name="Kisaki G."/>
            <person name="Hamano K."/>
            <person name="Suezawa K."/>
            <person name="Otani M."/>
            <person name="Fukuda T."/>
            <person name="Manabe T."/>
            <person name="Gomi K."/>
            <person name="Tabuchi M."/>
            <person name="Akimitsu K."/>
            <person name="Kataoka I."/>
        </authorList>
    </citation>
    <scope>NUCLEOTIDE SEQUENCE [LARGE SCALE GENOMIC DNA]</scope>
    <source>
        <strain evidence="4">cv. Fuchu</strain>
    </source>
</reference>
<feature type="coiled-coil region" evidence="1">
    <location>
        <begin position="200"/>
        <end position="227"/>
    </location>
</feature>
<dbReference type="EMBL" id="BJWL01000007">
    <property type="protein sequence ID" value="GFY90892.1"/>
    <property type="molecule type" value="Genomic_DNA"/>
</dbReference>
<accession>A0A7J0EWX7</accession>
<evidence type="ECO:0000256" key="2">
    <source>
        <dbReference type="SAM" id="MobiDB-lite"/>
    </source>
</evidence>
<dbReference type="AlphaFoldDB" id="A0A7J0EWX7"/>
<keyword evidence="1" id="KW-0175">Coiled coil</keyword>
<name>A0A7J0EWX7_9ERIC</name>
<protein>
    <submittedName>
        <fullName evidence="3">Uncharacterized protein</fullName>
    </submittedName>
</protein>
<feature type="compositionally biased region" description="Basic and acidic residues" evidence="2">
    <location>
        <begin position="16"/>
        <end position="36"/>
    </location>
</feature>